<reference evidence="2" key="1">
    <citation type="submission" date="2021-01" db="EMBL/GenBank/DDBJ databases">
        <title>Fulvivirga kasyanovii gen. nov., sp nov., a novel member of the phylum Bacteroidetes isolated from seawater in a mussel farm.</title>
        <authorList>
            <person name="Zhao L.-H."/>
            <person name="Wang Z.-J."/>
        </authorList>
    </citation>
    <scope>NUCLEOTIDE SEQUENCE</scope>
    <source>
        <strain evidence="2">29W222</strain>
    </source>
</reference>
<evidence type="ECO:0000313" key="3">
    <source>
        <dbReference type="Proteomes" id="UP000614216"/>
    </source>
</evidence>
<dbReference type="SMART" id="SM00028">
    <property type="entry name" value="TPR"/>
    <property type="match status" value="4"/>
</dbReference>
<dbReference type="Gene3D" id="1.25.40.10">
    <property type="entry name" value="Tetratricopeptide repeat domain"/>
    <property type="match status" value="1"/>
</dbReference>
<evidence type="ECO:0000313" key="2">
    <source>
        <dbReference type="EMBL" id="MBL6445278.1"/>
    </source>
</evidence>
<keyword evidence="3" id="KW-1185">Reference proteome</keyword>
<dbReference type="EMBL" id="JAEUGD010000004">
    <property type="protein sequence ID" value="MBL6445278.1"/>
    <property type="molecule type" value="Genomic_DNA"/>
</dbReference>
<dbReference type="InterPro" id="IPR011990">
    <property type="entry name" value="TPR-like_helical_dom_sf"/>
</dbReference>
<dbReference type="InterPro" id="IPR019734">
    <property type="entry name" value="TPR_rpt"/>
</dbReference>
<dbReference type="RefSeq" id="WP_202854814.1">
    <property type="nucleotide sequence ID" value="NZ_JAEUGD010000004.1"/>
</dbReference>
<feature type="repeat" description="TPR" evidence="1">
    <location>
        <begin position="471"/>
        <end position="504"/>
    </location>
</feature>
<dbReference type="Proteomes" id="UP000614216">
    <property type="component" value="Unassembled WGS sequence"/>
</dbReference>
<organism evidence="2 3">
    <name type="scientific">Fulvivirga marina</name>
    <dbReference type="NCBI Taxonomy" id="2494733"/>
    <lineage>
        <taxon>Bacteria</taxon>
        <taxon>Pseudomonadati</taxon>
        <taxon>Bacteroidota</taxon>
        <taxon>Cytophagia</taxon>
        <taxon>Cytophagales</taxon>
        <taxon>Fulvivirgaceae</taxon>
        <taxon>Fulvivirga</taxon>
    </lineage>
</organism>
<dbReference type="PROSITE" id="PS50005">
    <property type="entry name" value="TPR"/>
    <property type="match status" value="1"/>
</dbReference>
<dbReference type="AlphaFoldDB" id="A0A937KCI8"/>
<comment type="caution">
    <text evidence="2">The sequence shown here is derived from an EMBL/GenBank/DDBJ whole genome shotgun (WGS) entry which is preliminary data.</text>
</comment>
<dbReference type="PANTHER" id="PTHR45588">
    <property type="entry name" value="TPR DOMAIN-CONTAINING PROTEIN"/>
    <property type="match status" value="1"/>
</dbReference>
<sequence length="579" mass="65662">MKQFVILILGATTVVCVWLLNSCQYKVNFQAPVLSGMGDHNMEISTESVSSRKFFNQGLILAYGFNHAEAIRSFREAIRQDDKCAMCYWGVAYVLGPNYNVGMEESLNKEAYDAAQMALKLSDRVTEKERHLIAAMAERYAPEFERREELDKAYANAMQKAYRAFPEDSDIAAIYAESLMDLHPWNLYTQIEGEPKPWTPEIIEVIEHAMDSDPGNPMAIHLYIHATEASSTPERALAKAQKLGEMAPGAGHLVHMPSHTYIRTGDYHLGTVANEKAIEVDSLYLSACAAQGLYPLALYPHNIHFLAACAALEGSGAKAIEAAFRLAEKVDKETMAQKEWAGLQHFTTIQYNVLVKFAQWEKILQMPKPEFDYPKAIWHYARGMAYAGLDRKEQAMEELGLLTEIGTKPELKKISIWDINTVDQLVLIAQNVLDAEILRANGEFEEAEVRLHRAIDIEDKLNYQEPPDWFFSVRHVLGDLYMQMGEYAKAENTYRDDLKIYKKNGFALNGLKESLLHQGKVDEAVIVKEQFITAWKYADMELKYSRVNPETRKDIAIKIKPDLPNDLMSMALTFCGFSR</sequence>
<accession>A0A937KCI8</accession>
<gene>
    <name evidence="2" type="ORF">JMN32_03095</name>
</gene>
<evidence type="ECO:0008006" key="4">
    <source>
        <dbReference type="Google" id="ProtNLM"/>
    </source>
</evidence>
<dbReference type="Pfam" id="PF13176">
    <property type="entry name" value="TPR_7"/>
    <property type="match status" value="1"/>
</dbReference>
<protein>
    <recommendedName>
        <fullName evidence="4">Tetratricopeptide repeat protein</fullName>
    </recommendedName>
</protein>
<dbReference type="SUPFAM" id="SSF48452">
    <property type="entry name" value="TPR-like"/>
    <property type="match status" value="2"/>
</dbReference>
<name>A0A937KCI8_9BACT</name>
<dbReference type="PANTHER" id="PTHR45588:SF1">
    <property type="entry name" value="WW DOMAIN-CONTAINING PROTEIN"/>
    <property type="match status" value="1"/>
</dbReference>
<evidence type="ECO:0000256" key="1">
    <source>
        <dbReference type="PROSITE-ProRule" id="PRU00339"/>
    </source>
</evidence>
<keyword evidence="1" id="KW-0802">TPR repeat</keyword>
<proteinExistence type="predicted"/>